<dbReference type="PRINTS" id="PR00313">
    <property type="entry name" value="CABNDNGRPT"/>
</dbReference>
<evidence type="ECO:0000256" key="1">
    <source>
        <dbReference type="SAM" id="MobiDB-lite"/>
    </source>
</evidence>
<reference evidence="3" key="1">
    <citation type="submission" date="2015-11" db="EMBL/GenBank/DDBJ databases">
        <authorList>
            <person name="Zhang Y."/>
            <person name="Guo Z."/>
        </authorList>
    </citation>
    <scope>NUCLEOTIDE SEQUENCE</scope>
    <source>
        <strain evidence="3">BN30871</strain>
    </source>
</reference>
<gene>
    <name evidence="3" type="ORF">BN3087_280021</name>
</gene>
<dbReference type="GO" id="GO:0016020">
    <property type="term" value="C:membrane"/>
    <property type="evidence" value="ECO:0007669"/>
    <property type="project" value="InterPro"/>
</dbReference>
<evidence type="ECO:0000313" key="3">
    <source>
        <dbReference type="EMBL" id="CUV65348.1"/>
    </source>
</evidence>
<dbReference type="CDD" id="cd11304">
    <property type="entry name" value="Cadherin_repeat"/>
    <property type="match status" value="2"/>
</dbReference>
<dbReference type="Pfam" id="PF00353">
    <property type="entry name" value="HemolysinCabind"/>
    <property type="match status" value="1"/>
</dbReference>
<dbReference type="Gene3D" id="2.60.40.60">
    <property type="entry name" value="Cadherins"/>
    <property type="match status" value="1"/>
</dbReference>
<dbReference type="Gene3D" id="3.10.20.90">
    <property type="entry name" value="Phosphatidylinositol 3-kinase Catalytic Subunit, Chain A, domain 1"/>
    <property type="match status" value="3"/>
</dbReference>
<dbReference type="NCBIfam" id="TIGR03661">
    <property type="entry name" value="T1SS_VCA0849"/>
    <property type="match status" value="1"/>
</dbReference>
<dbReference type="InterPro" id="IPR018511">
    <property type="entry name" value="Hemolysin-typ_Ca-bd_CS"/>
</dbReference>
<dbReference type="Pfam" id="PF17963">
    <property type="entry name" value="Big_9"/>
    <property type="match status" value="1"/>
</dbReference>
<dbReference type="PROSITE" id="PS00330">
    <property type="entry name" value="HEMOLYSIN_CALCIUM"/>
    <property type="match status" value="1"/>
</dbReference>
<feature type="compositionally biased region" description="Polar residues" evidence="1">
    <location>
        <begin position="131"/>
        <end position="144"/>
    </location>
</feature>
<dbReference type="InterPro" id="IPR001343">
    <property type="entry name" value="Hemolysn_Ca-bd"/>
</dbReference>
<evidence type="ECO:0000259" key="2">
    <source>
        <dbReference type="PROSITE" id="PS50268"/>
    </source>
</evidence>
<dbReference type="InterPro" id="IPR044016">
    <property type="entry name" value="Big_13"/>
</dbReference>
<dbReference type="Pfam" id="PF19077">
    <property type="entry name" value="Big_13"/>
    <property type="match status" value="2"/>
</dbReference>
<feature type="compositionally biased region" description="Low complexity" evidence="1">
    <location>
        <begin position="1"/>
        <end position="19"/>
    </location>
</feature>
<dbReference type="InterPro" id="IPR002126">
    <property type="entry name" value="Cadherin-like_dom"/>
</dbReference>
<dbReference type="InterPro" id="IPR011049">
    <property type="entry name" value="Serralysin-like_metalloprot_C"/>
</dbReference>
<organism evidence="3">
    <name type="scientific">Sulfurovum sp. enrichment culture clone C5</name>
    <dbReference type="NCBI Taxonomy" id="497650"/>
    <lineage>
        <taxon>Bacteria</taxon>
        <taxon>Pseudomonadati</taxon>
        <taxon>Campylobacterota</taxon>
        <taxon>Epsilonproteobacteria</taxon>
        <taxon>Campylobacterales</taxon>
        <taxon>Sulfurovaceae</taxon>
        <taxon>Sulfurovum</taxon>
        <taxon>environmental samples</taxon>
    </lineage>
</organism>
<dbReference type="GO" id="GO:0007156">
    <property type="term" value="P:homophilic cell adhesion via plasma membrane adhesion molecules"/>
    <property type="evidence" value="ECO:0007669"/>
    <property type="project" value="InterPro"/>
</dbReference>
<dbReference type="NCBIfam" id="NF033510">
    <property type="entry name" value="Ca_tandemer"/>
    <property type="match status" value="3"/>
</dbReference>
<dbReference type="InterPro" id="IPR015919">
    <property type="entry name" value="Cadherin-like_sf"/>
</dbReference>
<dbReference type="Gene3D" id="2.60.40.10">
    <property type="entry name" value="Immunoglobulins"/>
    <property type="match status" value="3"/>
</dbReference>
<dbReference type="InterPro" id="IPR019960">
    <property type="entry name" value="T1SS_VCA0849"/>
</dbReference>
<dbReference type="InterPro" id="IPR013783">
    <property type="entry name" value="Ig-like_fold"/>
</dbReference>
<dbReference type="SUPFAM" id="SSF51120">
    <property type="entry name" value="beta-Roll"/>
    <property type="match status" value="1"/>
</dbReference>
<dbReference type="EMBL" id="FAXN01000027">
    <property type="protein sequence ID" value="CUV65348.1"/>
    <property type="molecule type" value="Genomic_DNA"/>
</dbReference>
<sequence>MPDFTVSASSTTGDSGTSVNVNPGNTDALPDVTINSIMLTNDNTPALTGTVDDPMATVTVTANGIDYVATNNGDGTWTLADDIVATLADGTTTINVTAIDVGGNISTSSGSVTVDTVAPAVTEELSEDSINDTGASNSDNITNNGNPTLSGTAEPGSEIIIIVPNVPEDNVYTTTANSSGNWSILVASNLVDGVHTPTIVAIDPAGNTTTISGETFRVDTNEPVISIDTTLEGDNIINIAEQTSVTISGTIGDGNAWTNIEDGQTVTITLSDGTTTLTTTAAVSGNTWTATDVDVSSLTDGNITVTADVTDVAGNVAIGATTTLIKDTSTPIVENQTFNYVENQVADVIVATVTASDTIGVTNYTFVATGTQISADGCFAIDNSGNITITAVGVASEMNDFETIPNSATYDIIASDAAGNTATATITLNETNINDNAPVAVDDSINAIEDTVFTSSVILQANDTDLEGDSLSVVAGTFSTAHGGSITIATDGSYTYTPAPNFNGVDTVDYTVTDGLLTDVGTITINVAPVNDAPIIEVTVILSPTEDSPSEGTIVATTTASDVDGDTLIYSITASSDTNGYYVIDSATGVVTLSAAGADYVNAGGSLPDVNVTVSDGTLTANDFAPVDATTQFNDPLNLVVTPVIALTEESVSVGTTVATSVASDEDGGNITYSIDDTTNYNINSTTGEVTLTVAGVAIVNAGDDLPAFTVTAQSTTGLTSSNTATVTPPTTTDINDPLNLNVTTVLVVENSANEGDTVATSVASDEDGGNITYSIDDTTNYNINSTTGEVTLTAVGAIVVNGGGGLPEFTITAHSTTGLTSTAQASVPPSIEDFNDPLNLTVTPVATLTEDSVSAGTIVATSVASDEDGGDITYSVDDTTNYAIDSATGEVTLTATGAALVNTGNDLPSFTVVAESTTGLTSSSTANVTPPATTDVNDVPISTNDTVTILEDMNNTTGVYAFTTDDFGTYSDEEGSPLSFIRIDSLPTNGVLYLSGVAITTGAVISIANITAGNLTFNPTDNSDMDSSFTFSVNDGSVWSDSSYTTNINITAVADVPSLNVLDSGVELVTSVVDRVAPPVSTGLIQKTYTGLGNVPIDSSVLEGITDGMTPVSTTVVTTPTTSTYGAGSTAIVAGNAQVTTGLIYLEEGQTISFSGYHDDSAKIELGGITMLSTTGDSWGSYDTSITGVTENETNYGIYTVPATGYYTIEIYTFNALVDGSFSIDVSINGATAVPLNTTNFNLYTSVSTLDNTDAQHSNFVAGGDDGGYYPIELNIGQEDSPIELSEIHTGLVDADGSETLVVAMSGIPVGATITDGINSFTATEGNTTATITGWNLNDISIETNANYNGTFDLTITSTSTEDSNSDTAQVSQVITVNVLPVNDAPTSTNDSITILEDMNNTTNVYTLTINDFGTYSDVENNALTSIRIDSLPTNGVLYLSGVAISAGTVISVANITAGNLTFNPTDNSDIDSSFTFSVSDGTDWSATSYTTDINITAVADAPTITTGTVDYTVNTFNANFEGSSGLSGWSTGGTVVVESNSLTNSNLGALTSIEGTQHVLLRAEGVTNQNIATALGTTAASLSAASTNNNTTNGSYIQTQVYAHVGDVITVQYNFINAETQTYATGNYDDVAVAVVNGVITKLNDSSDIANDALSYDANNDIETTGWRTFTYTATADGYVNIGLAVMNAGDDTIDAYMMVDNVLINGQDPRLTTFDLNLNVNLVDTDGSEHLTVTLSDFPVGTTFSQGSFDTVSGDWIIVLAPGESLAGIQATLPIGYDGAFNYNVTATTTDSNGDTATSTAYFADERYIAHAPTLTMSIDGGTHLTDIVYTDDFNTNIGNWTGTNIVLNNNAMMIDGDDDTATKTFYFGVEHAGESVTISFSTEISNWNSNTLDNMIVTINGAQVADIYRDALDTNRTTMNSGSITHTFTATVRSDGTVVVLIENDSTLNTEDLWIDNFNITLPRNLYAYNITLNADLTHSGETLSNITLDNLPTGTTLQDSNGNVITQNGDGSYSVAIDANGDAVVTIVSSSALTSTDLSAITSSVASMATLGNDSSLIINGGSGNDSLHGGEGNDTINGGEGGDQIYAGAGSDTINLAETTTATDVIYWTYTDGGVDGSPTTDTLTGFTTTGTTHDVLNVDDLLQGESGSGLDIGNLLNYIQIDTGADSTIHLSSDGQFATDGSNVSSIQNQAIVLNGVDLSTYGSTDEAIIKAMINSGVLVV</sequence>
<feature type="region of interest" description="Disordered" evidence="1">
    <location>
        <begin position="1"/>
        <end position="26"/>
    </location>
</feature>
<proteinExistence type="predicted"/>
<accession>A0A0S4XM19</accession>
<feature type="region of interest" description="Disordered" evidence="1">
    <location>
        <begin position="125"/>
        <end position="144"/>
    </location>
</feature>
<dbReference type="SUPFAM" id="SSF49313">
    <property type="entry name" value="Cadherin-like"/>
    <property type="match status" value="1"/>
</dbReference>
<name>A0A0S4XM19_9BACT</name>
<feature type="domain" description="Cadherin" evidence="2">
    <location>
        <begin position="342"/>
        <end position="440"/>
    </location>
</feature>
<protein>
    <submittedName>
        <fullName evidence="3">Putative hemolysin</fullName>
    </submittedName>
</protein>
<dbReference type="PROSITE" id="PS50268">
    <property type="entry name" value="CADHERIN_2"/>
    <property type="match status" value="1"/>
</dbReference>
<dbReference type="GO" id="GO:0005509">
    <property type="term" value="F:calcium ion binding"/>
    <property type="evidence" value="ECO:0007669"/>
    <property type="project" value="InterPro"/>
</dbReference>